<gene>
    <name evidence="9" type="ORF">N6H18_04125</name>
</gene>
<accession>A0ABY6CRJ5</accession>
<evidence type="ECO:0000256" key="4">
    <source>
        <dbReference type="ARBA" id="ARBA00022989"/>
    </source>
</evidence>
<protein>
    <submittedName>
        <fullName evidence="9">ABC transporter permease</fullName>
    </submittedName>
</protein>
<evidence type="ECO:0000259" key="8">
    <source>
        <dbReference type="Pfam" id="PF12704"/>
    </source>
</evidence>
<name>A0ABY6CRJ5_9BACT</name>
<keyword evidence="3 6" id="KW-0812">Transmembrane</keyword>
<feature type="transmembrane region" description="Helical" evidence="6">
    <location>
        <begin position="356"/>
        <end position="384"/>
    </location>
</feature>
<feature type="domain" description="MacB-like periplasmic core" evidence="8">
    <location>
        <begin position="32"/>
        <end position="234"/>
    </location>
</feature>
<dbReference type="Pfam" id="PF12704">
    <property type="entry name" value="MacB_PCD"/>
    <property type="match status" value="1"/>
</dbReference>
<feature type="transmembrane region" description="Helical" evidence="6">
    <location>
        <begin position="265"/>
        <end position="290"/>
    </location>
</feature>
<evidence type="ECO:0000256" key="2">
    <source>
        <dbReference type="ARBA" id="ARBA00022475"/>
    </source>
</evidence>
<keyword evidence="5 6" id="KW-0472">Membrane</keyword>
<evidence type="ECO:0000256" key="1">
    <source>
        <dbReference type="ARBA" id="ARBA00004651"/>
    </source>
</evidence>
<evidence type="ECO:0000256" key="3">
    <source>
        <dbReference type="ARBA" id="ARBA00022692"/>
    </source>
</evidence>
<dbReference type="InterPro" id="IPR003838">
    <property type="entry name" value="ABC3_permease_C"/>
</dbReference>
<keyword evidence="4 6" id="KW-1133">Transmembrane helix</keyword>
<comment type="subcellular location">
    <subcellularLocation>
        <location evidence="1">Cell membrane</location>
        <topology evidence="1">Multi-pass membrane protein</topology>
    </subcellularLocation>
</comment>
<reference evidence="9" key="1">
    <citation type="submission" date="2022-09" db="EMBL/GenBank/DDBJ databases">
        <title>Comparative genomics and taxonomic characterization of three novel marine species of genus Reichenbachiella exhibiting antioxidant and polysaccharide degradation activities.</title>
        <authorList>
            <person name="Muhammad N."/>
            <person name="Lee Y.-J."/>
            <person name="Ko J."/>
            <person name="Kim S.-G."/>
        </authorList>
    </citation>
    <scope>NUCLEOTIDE SEQUENCE</scope>
    <source>
        <strain evidence="9">BKB1-1</strain>
    </source>
</reference>
<feature type="transmembrane region" description="Helical" evidence="6">
    <location>
        <begin position="431"/>
        <end position="451"/>
    </location>
</feature>
<dbReference type="InterPro" id="IPR038766">
    <property type="entry name" value="Membrane_comp_ABC_pdt"/>
</dbReference>
<evidence type="ECO:0000256" key="6">
    <source>
        <dbReference type="SAM" id="Phobius"/>
    </source>
</evidence>
<dbReference type="Proteomes" id="UP001065174">
    <property type="component" value="Chromosome"/>
</dbReference>
<feature type="transmembrane region" description="Helical" evidence="6">
    <location>
        <begin position="770"/>
        <end position="795"/>
    </location>
</feature>
<evidence type="ECO:0000256" key="5">
    <source>
        <dbReference type="ARBA" id="ARBA00023136"/>
    </source>
</evidence>
<evidence type="ECO:0000313" key="9">
    <source>
        <dbReference type="EMBL" id="UXP33140.1"/>
    </source>
</evidence>
<organism evidence="9 10">
    <name type="scientific">Reichenbachiella agarivorans</name>
    <dbReference type="NCBI Taxonomy" id="2979464"/>
    <lineage>
        <taxon>Bacteria</taxon>
        <taxon>Pseudomonadati</taxon>
        <taxon>Bacteroidota</taxon>
        <taxon>Cytophagia</taxon>
        <taxon>Cytophagales</taxon>
        <taxon>Reichenbachiellaceae</taxon>
        <taxon>Reichenbachiella</taxon>
    </lineage>
</organism>
<dbReference type="Pfam" id="PF02687">
    <property type="entry name" value="FtsX"/>
    <property type="match status" value="2"/>
</dbReference>
<feature type="domain" description="ABC3 transporter permease C-terminal" evidence="7">
    <location>
        <begin position="269"/>
        <end position="388"/>
    </location>
</feature>
<feature type="domain" description="ABC3 transporter permease C-terminal" evidence="7">
    <location>
        <begin position="729"/>
        <end position="840"/>
    </location>
</feature>
<feature type="transmembrane region" description="Helical" evidence="6">
    <location>
        <begin position="725"/>
        <end position="749"/>
    </location>
</feature>
<keyword evidence="2" id="KW-1003">Cell membrane</keyword>
<feature type="transmembrane region" description="Helical" evidence="6">
    <location>
        <begin position="311"/>
        <end position="336"/>
    </location>
</feature>
<dbReference type="PANTHER" id="PTHR30287">
    <property type="entry name" value="MEMBRANE COMPONENT OF PREDICTED ABC SUPERFAMILY METABOLITE UPTAKE TRANSPORTER"/>
    <property type="match status" value="1"/>
</dbReference>
<feature type="transmembrane region" description="Helical" evidence="6">
    <location>
        <begin position="815"/>
        <end position="835"/>
    </location>
</feature>
<keyword evidence="10" id="KW-1185">Reference proteome</keyword>
<evidence type="ECO:0000313" key="10">
    <source>
        <dbReference type="Proteomes" id="UP001065174"/>
    </source>
</evidence>
<feature type="transmembrane region" description="Helical" evidence="6">
    <location>
        <begin position="405"/>
        <end position="425"/>
    </location>
</feature>
<dbReference type="RefSeq" id="WP_262310569.1">
    <property type="nucleotide sequence ID" value="NZ_CP106679.1"/>
</dbReference>
<dbReference type="PANTHER" id="PTHR30287:SF1">
    <property type="entry name" value="INNER MEMBRANE PROTEIN"/>
    <property type="match status" value="1"/>
</dbReference>
<proteinExistence type="predicted"/>
<feature type="transmembrane region" description="Helical" evidence="6">
    <location>
        <begin position="487"/>
        <end position="505"/>
    </location>
</feature>
<evidence type="ECO:0000259" key="7">
    <source>
        <dbReference type="Pfam" id="PF02687"/>
    </source>
</evidence>
<sequence>MEATPKNSRKFSHLWLLKMAWRDSRSSRGKLLLFTLSITIGIAALVAINSFKENLNDEINIQSKSLLGADLEVSSQQPFTEEQSGLIDSLGDERSFQTRFVSMVYFPSTGGTRLVQIRSLEGKYPYYGEIETVPTHASSTFKSGQYALVDETLMLQYNVDIGDDIKIGNLNFQIQGKLQNIPGQSGINTSVSPVVYIPNQYLQQTGLVKKGSRITYSYFYKTPDEIDTEAFDKQYEDRFEELSLRYETVQKRKENTSEAFNNTTVFLNMSAFIALLLGSIGVAGAVYSYLKEKNASVAILRCLGLSGRDAFIIYFYQVIFMGAFGSLVGTGIGTSIQFFLPELVEEVLPFSIETHFYWIIALEGLLLGLVVTVLFSLLPLLSILKVSPLSSIRSGYQLEESRQTNLILKSVLYGVITLFLFLFSYLQIQEWMQAGIFMGGLLGTFLILFVLSKGLIYLAKSIVSPKWNFLVRHGIANLHRPQNQTGLLIITIGMCTMLISIMYFSRHVLIDQITMAGREERPNMVLFDIQTHQTEEVENLVTNFDLPVVQSVPVVTMRLLEINGISKKEASLDSTLEIPDWVYNREYRVTFRDSLIDSETITDGELKPYHQDSIFVSVAEGFAEGRKWKLGDEITFNVQGAVMKTYIGSFRKIDWRRIQTNFIILFPSGVLEQAPQFHVLVTKVDNNEVSAKFQQAIVRNFPNISIIDLELILKTVEEVLTKISFVIRFMALISVITGLLVLINSIVLSKSQRVKESVLMRTIGAKARQIIAIITIEYSVLGFISAMTGIITAHLMTWVLSESLFKADYSFDGDATLYILLAVTVATLVMGLFNIRPVLKELPLTILRKEA</sequence>
<dbReference type="EMBL" id="CP106679">
    <property type="protein sequence ID" value="UXP33140.1"/>
    <property type="molecule type" value="Genomic_DNA"/>
</dbReference>
<dbReference type="InterPro" id="IPR025857">
    <property type="entry name" value="MacB_PCD"/>
</dbReference>